<dbReference type="GO" id="GO:0005737">
    <property type="term" value="C:cytoplasm"/>
    <property type="evidence" value="ECO:0007669"/>
    <property type="project" value="TreeGrafter"/>
</dbReference>
<dbReference type="OrthoDB" id="9807890at2"/>
<organism evidence="3 4">
    <name type="scientific">Flavisphingopyxis soli</name>
    <dbReference type="NCBI Taxonomy" id="2601267"/>
    <lineage>
        <taxon>Bacteria</taxon>
        <taxon>Pseudomonadati</taxon>
        <taxon>Pseudomonadota</taxon>
        <taxon>Alphaproteobacteria</taxon>
        <taxon>Sphingomonadales</taxon>
        <taxon>Sphingopyxidaceae</taxon>
        <taxon>Flavisphingopyxis</taxon>
    </lineage>
</organism>
<dbReference type="InterPro" id="IPR004843">
    <property type="entry name" value="Calcineurin-like_PHP"/>
</dbReference>
<accession>A0A5C6USW3</accession>
<evidence type="ECO:0000256" key="1">
    <source>
        <dbReference type="SAM" id="MobiDB-lite"/>
    </source>
</evidence>
<feature type="domain" description="Calcineurin-like phosphoesterase" evidence="2">
    <location>
        <begin position="24"/>
        <end position="213"/>
    </location>
</feature>
<dbReference type="InterPro" id="IPR029052">
    <property type="entry name" value="Metallo-depent_PP-like"/>
</dbReference>
<dbReference type="EMBL" id="VOPY01000001">
    <property type="protein sequence ID" value="TXC73988.1"/>
    <property type="molecule type" value="Genomic_DNA"/>
</dbReference>
<dbReference type="CDD" id="cd00144">
    <property type="entry name" value="MPP_PPP_family"/>
    <property type="match status" value="1"/>
</dbReference>
<proteinExistence type="predicted"/>
<evidence type="ECO:0000313" key="3">
    <source>
        <dbReference type="EMBL" id="TXC73988.1"/>
    </source>
</evidence>
<dbReference type="RefSeq" id="WP_147121825.1">
    <property type="nucleotide sequence ID" value="NZ_VOPY01000001.1"/>
</dbReference>
<dbReference type="Proteomes" id="UP000321129">
    <property type="component" value="Unassembled WGS sequence"/>
</dbReference>
<feature type="compositionally biased region" description="Basic residues" evidence="1">
    <location>
        <begin position="1"/>
        <end position="13"/>
    </location>
</feature>
<dbReference type="GO" id="GO:0008803">
    <property type="term" value="F:bis(5'-nucleosyl)-tetraphosphatase (symmetrical) activity"/>
    <property type="evidence" value="ECO:0007669"/>
    <property type="project" value="TreeGrafter"/>
</dbReference>
<protein>
    <submittedName>
        <fullName evidence="3">Serine/threonine protein phosphatase</fullName>
    </submittedName>
</protein>
<sequence>MIARLFKSKRPPARARPSVPDGRRVYAIGDIHGRHDLLVDLLGQIEDDDRSRGAAQTTIVFLGDLVDRGPDSRSVIETAKVLAESEIDVRFIAGNHEEVFLLAASGDAKATKFFTKIGGRETILSYPIAAEEYGLLEHKQLAQRLLTLIPRDHVDFVAGFEDMVTIGDYLFVHAGIQPGRALDDQRGEHLRWIRDEFLDDERDHGKVVVHGHTICEDVEIFDNRIGIDTGAYCNGRLTAIGLEGTERWFLGAIGEEHREWRSEGARG</sequence>
<dbReference type="GO" id="GO:0110154">
    <property type="term" value="P:RNA decapping"/>
    <property type="evidence" value="ECO:0007669"/>
    <property type="project" value="TreeGrafter"/>
</dbReference>
<feature type="region of interest" description="Disordered" evidence="1">
    <location>
        <begin position="1"/>
        <end position="20"/>
    </location>
</feature>
<dbReference type="PANTHER" id="PTHR42850">
    <property type="entry name" value="METALLOPHOSPHOESTERASE"/>
    <property type="match status" value="1"/>
</dbReference>
<comment type="caution">
    <text evidence="3">The sequence shown here is derived from an EMBL/GenBank/DDBJ whole genome shotgun (WGS) entry which is preliminary data.</text>
</comment>
<dbReference type="GO" id="GO:0016791">
    <property type="term" value="F:phosphatase activity"/>
    <property type="evidence" value="ECO:0007669"/>
    <property type="project" value="TreeGrafter"/>
</dbReference>
<dbReference type="Gene3D" id="3.60.21.10">
    <property type="match status" value="1"/>
</dbReference>
<dbReference type="Pfam" id="PF00149">
    <property type="entry name" value="Metallophos"/>
    <property type="match status" value="1"/>
</dbReference>
<evidence type="ECO:0000259" key="2">
    <source>
        <dbReference type="Pfam" id="PF00149"/>
    </source>
</evidence>
<evidence type="ECO:0000313" key="4">
    <source>
        <dbReference type="Proteomes" id="UP000321129"/>
    </source>
</evidence>
<dbReference type="InterPro" id="IPR050126">
    <property type="entry name" value="Ap4A_hydrolase"/>
</dbReference>
<reference evidence="3 4" key="1">
    <citation type="submission" date="2019-08" db="EMBL/GenBank/DDBJ databases">
        <title>Sphingorhabdus soil sp. nov., isolated from arctic soil.</title>
        <authorList>
            <person name="Liu Y."/>
        </authorList>
    </citation>
    <scope>NUCLEOTIDE SEQUENCE [LARGE SCALE GENOMIC DNA]</scope>
    <source>
        <strain evidence="3 4">D-2Q-5-6</strain>
    </source>
</reference>
<name>A0A5C6USW3_9SPHN</name>
<dbReference type="SUPFAM" id="SSF56300">
    <property type="entry name" value="Metallo-dependent phosphatases"/>
    <property type="match status" value="1"/>
</dbReference>
<keyword evidence="4" id="KW-1185">Reference proteome</keyword>
<gene>
    <name evidence="3" type="ORF">FSZ31_04510</name>
</gene>
<dbReference type="PANTHER" id="PTHR42850:SF4">
    <property type="entry name" value="ZINC-DEPENDENT ENDOPOLYPHOSPHATASE"/>
    <property type="match status" value="1"/>
</dbReference>
<dbReference type="AlphaFoldDB" id="A0A5C6USW3"/>